<dbReference type="InterPro" id="IPR002123">
    <property type="entry name" value="Plipid/glycerol_acylTrfase"/>
</dbReference>
<evidence type="ECO:0000313" key="6">
    <source>
        <dbReference type="EMBL" id="KAL3873396.1"/>
    </source>
</evidence>
<evidence type="ECO:0000256" key="3">
    <source>
        <dbReference type="ARBA" id="ARBA00023315"/>
    </source>
</evidence>
<keyword evidence="3" id="KW-0012">Acyltransferase</keyword>
<dbReference type="EMBL" id="JBJQND010000006">
    <property type="protein sequence ID" value="KAL3873396.1"/>
    <property type="molecule type" value="Genomic_DNA"/>
</dbReference>
<dbReference type="Proteomes" id="UP001634394">
    <property type="component" value="Unassembled WGS sequence"/>
</dbReference>
<evidence type="ECO:0000313" key="7">
    <source>
        <dbReference type="Proteomes" id="UP001634394"/>
    </source>
</evidence>
<accession>A0ABD3WHG2</accession>
<sequence>MKIIGILRGLTVIFLLGFTSILGTVFFLTPLLPLVVLHPKTARFFMDIFIVIWKLYCLAVYELVFRTKVVITGEPGSPEDNYLIIMNHRTRFDWLYVFSYQIRYGSVWRYTISLKNALKSIPGIGWAMQLAGYIFLQRKWEEDKKLISNGIRYLNLVNFKPQVLLFPEGTDFTPSTKSRSDKFAEQHGLPKYEYVLHPRTTGFAFFVQQMREENLLDYVIDLTVGYPQNIAQNELDILTGNFPREIHFHVKKHYLKDLPIEKEELEDWCKTRWAEKEKMLQYFFEKKKFDFSKISHENTYTPNENMVRLMYLMVFVFWAVFKVGICVLLYLYPILRWFSILTIFGYVIISKYTPGLPRYLCWGAGL</sequence>
<evidence type="ECO:0000256" key="1">
    <source>
        <dbReference type="ARBA" id="ARBA00008655"/>
    </source>
</evidence>
<keyword evidence="4" id="KW-0472">Membrane</keyword>
<evidence type="ECO:0000256" key="4">
    <source>
        <dbReference type="SAM" id="Phobius"/>
    </source>
</evidence>
<dbReference type="PANTHER" id="PTHR10983:SF16">
    <property type="entry name" value="LYSOCARDIOLIPIN ACYLTRANSFERASE 1"/>
    <property type="match status" value="1"/>
</dbReference>
<dbReference type="AlphaFoldDB" id="A0ABD3WHG2"/>
<dbReference type="CDD" id="cd07990">
    <property type="entry name" value="LPLAT_LCLAT1-like"/>
    <property type="match status" value="1"/>
</dbReference>
<evidence type="ECO:0000256" key="2">
    <source>
        <dbReference type="ARBA" id="ARBA00022679"/>
    </source>
</evidence>
<dbReference type="GO" id="GO:0016746">
    <property type="term" value="F:acyltransferase activity"/>
    <property type="evidence" value="ECO:0007669"/>
    <property type="project" value="UniProtKB-KW"/>
</dbReference>
<feature type="domain" description="Phospholipid/glycerol acyltransferase" evidence="5">
    <location>
        <begin position="82"/>
        <end position="204"/>
    </location>
</feature>
<protein>
    <recommendedName>
        <fullName evidence="5">Phospholipid/glycerol acyltransferase domain-containing protein</fullName>
    </recommendedName>
</protein>
<dbReference type="Pfam" id="PF01553">
    <property type="entry name" value="Acyltransferase"/>
    <property type="match status" value="1"/>
</dbReference>
<dbReference type="SUPFAM" id="SSF69593">
    <property type="entry name" value="Glycerol-3-phosphate (1)-acyltransferase"/>
    <property type="match status" value="1"/>
</dbReference>
<keyword evidence="4" id="KW-1133">Transmembrane helix</keyword>
<proteinExistence type="inferred from homology"/>
<gene>
    <name evidence="6" type="ORF">ACJMK2_036524</name>
</gene>
<dbReference type="Pfam" id="PF16076">
    <property type="entry name" value="Acyltransf_C"/>
    <property type="match status" value="1"/>
</dbReference>
<evidence type="ECO:0000259" key="5">
    <source>
        <dbReference type="SMART" id="SM00563"/>
    </source>
</evidence>
<comment type="similarity">
    <text evidence="1">Belongs to the 1-acyl-sn-glycerol-3-phosphate acyltransferase family.</text>
</comment>
<feature type="transmembrane region" description="Helical" evidence="4">
    <location>
        <begin position="12"/>
        <end position="32"/>
    </location>
</feature>
<feature type="transmembrane region" description="Helical" evidence="4">
    <location>
        <begin position="309"/>
        <end position="331"/>
    </location>
</feature>
<comment type="caution">
    <text evidence="6">The sequence shown here is derived from an EMBL/GenBank/DDBJ whole genome shotgun (WGS) entry which is preliminary data.</text>
</comment>
<feature type="transmembrane region" description="Helical" evidence="4">
    <location>
        <begin position="337"/>
        <end position="353"/>
    </location>
</feature>
<dbReference type="PANTHER" id="PTHR10983">
    <property type="entry name" value="1-ACYLGLYCEROL-3-PHOSPHATE ACYLTRANSFERASE-RELATED"/>
    <property type="match status" value="1"/>
</dbReference>
<organism evidence="6 7">
    <name type="scientific">Sinanodonta woodiana</name>
    <name type="common">Chinese pond mussel</name>
    <name type="synonym">Anodonta woodiana</name>
    <dbReference type="NCBI Taxonomy" id="1069815"/>
    <lineage>
        <taxon>Eukaryota</taxon>
        <taxon>Metazoa</taxon>
        <taxon>Spiralia</taxon>
        <taxon>Lophotrochozoa</taxon>
        <taxon>Mollusca</taxon>
        <taxon>Bivalvia</taxon>
        <taxon>Autobranchia</taxon>
        <taxon>Heteroconchia</taxon>
        <taxon>Palaeoheterodonta</taxon>
        <taxon>Unionida</taxon>
        <taxon>Unionoidea</taxon>
        <taxon>Unionidae</taxon>
        <taxon>Unioninae</taxon>
        <taxon>Sinanodonta</taxon>
    </lineage>
</organism>
<reference evidence="6 7" key="1">
    <citation type="submission" date="2024-11" db="EMBL/GenBank/DDBJ databases">
        <title>Chromosome-level genome assembly of the freshwater bivalve Anodonta woodiana.</title>
        <authorList>
            <person name="Chen X."/>
        </authorList>
    </citation>
    <scope>NUCLEOTIDE SEQUENCE [LARGE SCALE GENOMIC DNA]</scope>
    <source>
        <strain evidence="6">MN2024</strain>
        <tissue evidence="6">Gills</tissue>
    </source>
</reference>
<dbReference type="SMART" id="SM00563">
    <property type="entry name" value="PlsC"/>
    <property type="match status" value="1"/>
</dbReference>
<keyword evidence="7" id="KW-1185">Reference proteome</keyword>
<keyword evidence="2" id="KW-0808">Transferase</keyword>
<keyword evidence="4" id="KW-0812">Transmembrane</keyword>
<dbReference type="InterPro" id="IPR032098">
    <property type="entry name" value="Acyltransf_C"/>
</dbReference>
<name>A0ABD3WHG2_SINWO</name>
<feature type="transmembrane region" description="Helical" evidence="4">
    <location>
        <begin position="44"/>
        <end position="64"/>
    </location>
</feature>